<feature type="domain" description="GAF" evidence="1">
    <location>
        <begin position="16"/>
        <end position="182"/>
    </location>
</feature>
<sequence>MWRHQSLEVPAMADARGDAFLSSVAAELRQLKAKGAPRKALLELLTSAAEKVGGSGAVVSIMLLDETGLLRNAAAPNLPADYVAAIDGLKPDPGLGTCCAAAATGEVVLTPDFLADDKWAELRHLPLSLGFLGAWSVPIRDAEGRVLGTLGTYFRSRRSPGMDERRLVEGLAGLAGVALGAE</sequence>
<evidence type="ECO:0000313" key="2">
    <source>
        <dbReference type="EMBL" id="MCK7595598.1"/>
    </source>
</evidence>
<dbReference type="SMART" id="SM00065">
    <property type="entry name" value="GAF"/>
    <property type="match status" value="1"/>
</dbReference>
<dbReference type="EMBL" id="JALNMH010000023">
    <property type="protein sequence ID" value="MCK7595598.1"/>
    <property type="molecule type" value="Genomic_DNA"/>
</dbReference>
<dbReference type="InterPro" id="IPR003018">
    <property type="entry name" value="GAF"/>
</dbReference>
<dbReference type="Proteomes" id="UP001431449">
    <property type="component" value="Unassembled WGS sequence"/>
</dbReference>
<accession>A0ABT0GM26</accession>
<reference evidence="2" key="1">
    <citation type="submission" date="2022-04" db="EMBL/GenBank/DDBJ databases">
        <title>Lysobacter sp. CAU 1642 isolated from sea sand.</title>
        <authorList>
            <person name="Kim W."/>
        </authorList>
    </citation>
    <scope>NUCLEOTIDE SEQUENCE</scope>
    <source>
        <strain evidence="2">CAU 1642</strain>
    </source>
</reference>
<dbReference type="SUPFAM" id="SSF55781">
    <property type="entry name" value="GAF domain-like"/>
    <property type="match status" value="1"/>
</dbReference>
<proteinExistence type="predicted"/>
<comment type="caution">
    <text evidence="2">The sequence shown here is derived from an EMBL/GenBank/DDBJ whole genome shotgun (WGS) entry which is preliminary data.</text>
</comment>
<dbReference type="Pfam" id="PF13185">
    <property type="entry name" value="GAF_2"/>
    <property type="match status" value="1"/>
</dbReference>
<dbReference type="InterPro" id="IPR029016">
    <property type="entry name" value="GAF-like_dom_sf"/>
</dbReference>
<dbReference type="Gene3D" id="3.30.450.40">
    <property type="match status" value="1"/>
</dbReference>
<gene>
    <name evidence="2" type="ORF">M0G41_18275</name>
</gene>
<keyword evidence="3" id="KW-1185">Reference proteome</keyword>
<evidence type="ECO:0000259" key="1">
    <source>
        <dbReference type="SMART" id="SM00065"/>
    </source>
</evidence>
<protein>
    <submittedName>
        <fullName evidence="2">GAF domain-containing protein</fullName>
    </submittedName>
</protein>
<organism evidence="2 3">
    <name type="scientific">Pseudomarimonas salicorniae</name>
    <dbReference type="NCBI Taxonomy" id="2933270"/>
    <lineage>
        <taxon>Bacteria</taxon>
        <taxon>Pseudomonadati</taxon>
        <taxon>Pseudomonadota</taxon>
        <taxon>Gammaproteobacteria</taxon>
        <taxon>Lysobacterales</taxon>
        <taxon>Lysobacteraceae</taxon>
        <taxon>Pseudomarimonas</taxon>
    </lineage>
</organism>
<name>A0ABT0GM26_9GAMM</name>
<dbReference type="RefSeq" id="WP_248211646.1">
    <property type="nucleotide sequence ID" value="NZ_JALNMH010000023.1"/>
</dbReference>
<evidence type="ECO:0000313" key="3">
    <source>
        <dbReference type="Proteomes" id="UP001431449"/>
    </source>
</evidence>